<gene>
    <name evidence="1" type="ORF">FSB_LOCUS2934</name>
</gene>
<sequence>MVSDVMDNTIRLPCSWLLGWDHGSKLSVAPDISDFCSSFL</sequence>
<protein>
    <submittedName>
        <fullName evidence="1">Uncharacterized protein</fullName>
    </submittedName>
</protein>
<dbReference type="AlphaFoldDB" id="A0A2N9EJS8"/>
<dbReference type="EMBL" id="OIVN01000142">
    <property type="protein sequence ID" value="SPC75052.1"/>
    <property type="molecule type" value="Genomic_DNA"/>
</dbReference>
<accession>A0A2N9EJS8</accession>
<evidence type="ECO:0000313" key="1">
    <source>
        <dbReference type="EMBL" id="SPC75052.1"/>
    </source>
</evidence>
<proteinExistence type="predicted"/>
<name>A0A2N9EJS8_FAGSY</name>
<organism evidence="1">
    <name type="scientific">Fagus sylvatica</name>
    <name type="common">Beechnut</name>
    <dbReference type="NCBI Taxonomy" id="28930"/>
    <lineage>
        <taxon>Eukaryota</taxon>
        <taxon>Viridiplantae</taxon>
        <taxon>Streptophyta</taxon>
        <taxon>Embryophyta</taxon>
        <taxon>Tracheophyta</taxon>
        <taxon>Spermatophyta</taxon>
        <taxon>Magnoliopsida</taxon>
        <taxon>eudicotyledons</taxon>
        <taxon>Gunneridae</taxon>
        <taxon>Pentapetalae</taxon>
        <taxon>rosids</taxon>
        <taxon>fabids</taxon>
        <taxon>Fagales</taxon>
        <taxon>Fagaceae</taxon>
        <taxon>Fagus</taxon>
    </lineage>
</organism>
<reference evidence="1" key="1">
    <citation type="submission" date="2018-02" db="EMBL/GenBank/DDBJ databases">
        <authorList>
            <person name="Cohen D.B."/>
            <person name="Kent A.D."/>
        </authorList>
    </citation>
    <scope>NUCLEOTIDE SEQUENCE</scope>
</reference>